<name>A0A3D8S2N4_9HELO</name>
<dbReference type="AlphaFoldDB" id="A0A3D8S2N4"/>
<comment type="caution">
    <text evidence="1">The sequence shown here is derived from an EMBL/GenBank/DDBJ whole genome shotgun (WGS) entry which is preliminary data.</text>
</comment>
<protein>
    <recommendedName>
        <fullName evidence="3">SnoaL-like domain-containing protein</fullName>
    </recommendedName>
</protein>
<evidence type="ECO:0000313" key="1">
    <source>
        <dbReference type="EMBL" id="RDW80361.1"/>
    </source>
</evidence>
<organism evidence="1 2">
    <name type="scientific">Coleophoma crateriformis</name>
    <dbReference type="NCBI Taxonomy" id="565419"/>
    <lineage>
        <taxon>Eukaryota</taxon>
        <taxon>Fungi</taxon>
        <taxon>Dikarya</taxon>
        <taxon>Ascomycota</taxon>
        <taxon>Pezizomycotina</taxon>
        <taxon>Leotiomycetes</taxon>
        <taxon>Helotiales</taxon>
        <taxon>Dermateaceae</taxon>
        <taxon>Coleophoma</taxon>
    </lineage>
</organism>
<dbReference type="InterPro" id="IPR032710">
    <property type="entry name" value="NTF2-like_dom_sf"/>
</dbReference>
<accession>A0A3D8S2N4</accession>
<gene>
    <name evidence="1" type="ORF">BP5796_05059</name>
</gene>
<evidence type="ECO:0000313" key="2">
    <source>
        <dbReference type="Proteomes" id="UP000256328"/>
    </source>
</evidence>
<keyword evidence="2" id="KW-1185">Reference proteome</keyword>
<dbReference type="Proteomes" id="UP000256328">
    <property type="component" value="Unassembled WGS sequence"/>
</dbReference>
<dbReference type="OrthoDB" id="3468019at2759"/>
<reference evidence="1 2" key="1">
    <citation type="journal article" date="2018" name="IMA Fungus">
        <title>IMA Genome-F 9: Draft genome sequence of Annulohypoxylon stygium, Aspergillus mulundensis, Berkeleyomyces basicola (syn. Thielaviopsis basicola), Ceratocystis smalleyi, two Cercospora beticola strains, Coleophoma cylindrospora, Fusarium fracticaudum, Phialophora cf. hyalina, and Morchella septimelata.</title>
        <authorList>
            <person name="Wingfield B.D."/>
            <person name="Bills G.F."/>
            <person name="Dong Y."/>
            <person name="Huang W."/>
            <person name="Nel W.J."/>
            <person name="Swalarsk-Parry B.S."/>
            <person name="Vaghefi N."/>
            <person name="Wilken P.M."/>
            <person name="An Z."/>
            <person name="de Beer Z.W."/>
            <person name="De Vos L."/>
            <person name="Chen L."/>
            <person name="Duong T.A."/>
            <person name="Gao Y."/>
            <person name="Hammerbacher A."/>
            <person name="Kikkert J.R."/>
            <person name="Li Y."/>
            <person name="Li H."/>
            <person name="Li K."/>
            <person name="Li Q."/>
            <person name="Liu X."/>
            <person name="Ma X."/>
            <person name="Naidoo K."/>
            <person name="Pethybridge S.J."/>
            <person name="Sun J."/>
            <person name="Steenkamp E.T."/>
            <person name="van der Nest M.A."/>
            <person name="van Wyk S."/>
            <person name="Wingfield M.J."/>
            <person name="Xiong C."/>
            <person name="Yue Q."/>
            <person name="Zhang X."/>
        </authorList>
    </citation>
    <scope>NUCLEOTIDE SEQUENCE [LARGE SCALE GENOMIC DNA]</scope>
    <source>
        <strain evidence="1 2">BP5796</strain>
    </source>
</reference>
<dbReference type="Gene3D" id="3.10.450.50">
    <property type="match status" value="1"/>
</dbReference>
<sequence length="145" mass="16414">MATDYTFIHPPTLDPVIKDHISSLYRTVDIGPESAQAWAAHFAEDAILKKSPNEIKGRENLEKTIAGSWAPLKSRKHIVYKVFPFGDEDGKQEVMLHGRSLNEYKDGTDGTFTWAARLRFKKVADDKVLVERYTIIVDPTPALEE</sequence>
<evidence type="ECO:0008006" key="3">
    <source>
        <dbReference type="Google" id="ProtNLM"/>
    </source>
</evidence>
<proteinExistence type="predicted"/>
<dbReference type="EMBL" id="PDLN01000007">
    <property type="protein sequence ID" value="RDW80361.1"/>
    <property type="molecule type" value="Genomic_DNA"/>
</dbReference>
<dbReference type="SUPFAM" id="SSF54427">
    <property type="entry name" value="NTF2-like"/>
    <property type="match status" value="1"/>
</dbReference>